<evidence type="ECO:0000313" key="3">
    <source>
        <dbReference type="Proteomes" id="UP000433652"/>
    </source>
</evidence>
<name>A0A6I4SRH7_9SPHN</name>
<dbReference type="PROSITE" id="PS51257">
    <property type="entry name" value="PROKAR_LIPOPROTEIN"/>
    <property type="match status" value="1"/>
</dbReference>
<proteinExistence type="predicted"/>
<keyword evidence="1" id="KW-0732">Signal</keyword>
<gene>
    <name evidence="2" type="ORF">GRI89_02735</name>
</gene>
<dbReference type="OrthoDB" id="8724542at2"/>
<feature type="signal peptide" evidence="1">
    <location>
        <begin position="1"/>
        <end position="17"/>
    </location>
</feature>
<dbReference type="AlphaFoldDB" id="A0A6I4SRH7"/>
<dbReference type="Gene3D" id="3.30.10.10">
    <property type="entry name" value="Trypsin Inhibitor V, subunit A"/>
    <property type="match status" value="1"/>
</dbReference>
<evidence type="ECO:0000256" key="1">
    <source>
        <dbReference type="SAM" id="SignalP"/>
    </source>
</evidence>
<keyword evidence="3" id="KW-1185">Reference proteome</keyword>
<sequence>MRTSLAPIAILALAACATTTPDVDRPTRAPAGECSSDVANSFIGKKATPELGEEMLAATGAKTLRWVPPRSAVTMDFRPDRLTVSYDDDYVITQASCT</sequence>
<dbReference type="Pfam" id="PF11720">
    <property type="entry name" value="Inhibitor_I78"/>
    <property type="match status" value="1"/>
</dbReference>
<dbReference type="PANTHER" id="PTHR39600:SF1">
    <property type="entry name" value="PEPTIDASE INHIBITOR I78 FAMILY PROTEIN"/>
    <property type="match status" value="1"/>
</dbReference>
<accession>A0A6I4SRH7</accession>
<dbReference type="PANTHER" id="PTHR39600">
    <property type="entry name" value="PEPTIDASE INHIBITOR I78 FAMILY PROTEIN"/>
    <property type="match status" value="1"/>
</dbReference>
<reference evidence="2 3" key="1">
    <citation type="submission" date="2019-12" db="EMBL/GenBank/DDBJ databases">
        <title>Genomic-based taxomic classification of the family Erythrobacteraceae.</title>
        <authorList>
            <person name="Xu L."/>
        </authorList>
    </citation>
    <scope>NUCLEOTIDE SEQUENCE [LARGE SCALE GENOMIC DNA]</scope>
    <source>
        <strain evidence="2 3">MCCC 1K01500</strain>
    </source>
</reference>
<dbReference type="EMBL" id="WTYM01000026">
    <property type="protein sequence ID" value="MXO58463.1"/>
    <property type="molecule type" value="Genomic_DNA"/>
</dbReference>
<dbReference type="Proteomes" id="UP000433652">
    <property type="component" value="Unassembled WGS sequence"/>
</dbReference>
<dbReference type="InterPro" id="IPR021719">
    <property type="entry name" value="Prot_inh_I78"/>
</dbReference>
<comment type="caution">
    <text evidence="2">The sequence shown here is derived from an EMBL/GenBank/DDBJ whole genome shotgun (WGS) entry which is preliminary data.</text>
</comment>
<evidence type="ECO:0000313" key="2">
    <source>
        <dbReference type="EMBL" id="MXO58463.1"/>
    </source>
</evidence>
<feature type="chain" id="PRO_5026245006" evidence="1">
    <location>
        <begin position="18"/>
        <end position="98"/>
    </location>
</feature>
<organism evidence="2 3">
    <name type="scientific">Croceibacterium salegens</name>
    <dbReference type="NCBI Taxonomy" id="1737568"/>
    <lineage>
        <taxon>Bacteria</taxon>
        <taxon>Pseudomonadati</taxon>
        <taxon>Pseudomonadota</taxon>
        <taxon>Alphaproteobacteria</taxon>
        <taxon>Sphingomonadales</taxon>
        <taxon>Erythrobacteraceae</taxon>
        <taxon>Croceibacterium</taxon>
    </lineage>
</organism>
<protein>
    <submittedName>
        <fullName evidence="2">Peptidase inhibitor I78</fullName>
    </submittedName>
</protein>